<dbReference type="InterPro" id="IPR054542">
    <property type="entry name" value="Cys_met_metab_PP"/>
</dbReference>
<dbReference type="GO" id="GO:0030170">
    <property type="term" value="F:pyridoxal phosphate binding"/>
    <property type="evidence" value="ECO:0007669"/>
    <property type="project" value="InterPro"/>
</dbReference>
<evidence type="ECO:0008006" key="4">
    <source>
        <dbReference type="Google" id="ProtNLM"/>
    </source>
</evidence>
<dbReference type="GO" id="GO:0019346">
    <property type="term" value="P:transsulfuration"/>
    <property type="evidence" value="ECO:0007669"/>
    <property type="project" value="InterPro"/>
</dbReference>
<organism evidence="3">
    <name type="scientific">marine sediment metagenome</name>
    <dbReference type="NCBI Taxonomy" id="412755"/>
    <lineage>
        <taxon>unclassified sequences</taxon>
        <taxon>metagenomes</taxon>
        <taxon>ecological metagenomes</taxon>
    </lineage>
</organism>
<dbReference type="InterPro" id="IPR015421">
    <property type="entry name" value="PyrdxlP-dep_Trfase_major"/>
</dbReference>
<dbReference type="GO" id="GO:0016846">
    <property type="term" value="F:carbon-sulfur lyase activity"/>
    <property type="evidence" value="ECO:0007669"/>
    <property type="project" value="TreeGrafter"/>
</dbReference>
<keyword evidence="2" id="KW-0663">Pyridoxal phosphate</keyword>
<proteinExistence type="predicted"/>
<dbReference type="Pfam" id="PF01053">
    <property type="entry name" value="Cys_Met_Meta_PP"/>
    <property type="match status" value="1"/>
</dbReference>
<accession>X0VA69</accession>
<dbReference type="InterPro" id="IPR015424">
    <property type="entry name" value="PyrdxlP-dep_Trfase"/>
</dbReference>
<dbReference type="FunFam" id="3.40.640.10:FF:000046">
    <property type="entry name" value="Cystathionine gamma-lyase"/>
    <property type="match status" value="1"/>
</dbReference>
<dbReference type="PROSITE" id="PS00868">
    <property type="entry name" value="CYS_MET_METAB_PP"/>
    <property type="match status" value="1"/>
</dbReference>
<comment type="caution">
    <text evidence="3">The sequence shown here is derived from an EMBL/GenBank/DDBJ whole genome shotgun (WGS) entry which is preliminary data.</text>
</comment>
<dbReference type="AlphaFoldDB" id="X0VA69"/>
<protein>
    <recommendedName>
        <fullName evidence="4">Cystathionine gamma-synthase</fullName>
    </recommendedName>
</protein>
<evidence type="ECO:0000313" key="3">
    <source>
        <dbReference type="EMBL" id="GAG15004.1"/>
    </source>
</evidence>
<evidence type="ECO:0000256" key="2">
    <source>
        <dbReference type="ARBA" id="ARBA00022898"/>
    </source>
</evidence>
<dbReference type="PANTHER" id="PTHR11808">
    <property type="entry name" value="TRANS-SULFURATION ENZYME FAMILY MEMBER"/>
    <property type="match status" value="1"/>
</dbReference>
<dbReference type="InterPro" id="IPR000277">
    <property type="entry name" value="Cys/Met-Metab_PyrdxlP-dep_enz"/>
</dbReference>
<name>X0VA69_9ZZZZ</name>
<sequence length="254" mass="27603">STFGFRNTSELLDVVEGRNPEGNLYTRYGLNPTIRALEQKCAALEGGEACLVFSSGIASEAATFLAHCSAGDHIICIGDVYGGTFELLKENLPTLGIETTFMLGRELATLPERIQENTRIVFFETPTNPNLEVLNISEIARIARARHVLTVVDNTFASPINQQPLALGADLVIHSATKYLGGHSDLTGGLVIGGNDLLAPISFWRKNLGQMMAPEVAFLLARSIRTLNVRVQAQNNSALQVASFLQSHRKVLRV</sequence>
<dbReference type="GO" id="GO:0005737">
    <property type="term" value="C:cytoplasm"/>
    <property type="evidence" value="ECO:0007669"/>
    <property type="project" value="TreeGrafter"/>
</dbReference>
<gene>
    <name evidence="3" type="ORF">S01H1_59666</name>
</gene>
<feature type="non-terminal residue" evidence="3">
    <location>
        <position position="1"/>
    </location>
</feature>
<evidence type="ECO:0000256" key="1">
    <source>
        <dbReference type="ARBA" id="ARBA00001933"/>
    </source>
</evidence>
<dbReference type="PANTHER" id="PTHR11808:SF80">
    <property type="entry name" value="CYSTATHIONINE GAMMA-LYASE"/>
    <property type="match status" value="1"/>
</dbReference>
<reference evidence="3" key="1">
    <citation type="journal article" date="2014" name="Front. Microbiol.">
        <title>High frequency of phylogenetically diverse reductive dehalogenase-homologous genes in deep subseafloor sedimentary metagenomes.</title>
        <authorList>
            <person name="Kawai M."/>
            <person name="Futagami T."/>
            <person name="Toyoda A."/>
            <person name="Takaki Y."/>
            <person name="Nishi S."/>
            <person name="Hori S."/>
            <person name="Arai W."/>
            <person name="Tsubouchi T."/>
            <person name="Morono Y."/>
            <person name="Uchiyama I."/>
            <person name="Ito T."/>
            <person name="Fujiyama A."/>
            <person name="Inagaki F."/>
            <person name="Takami H."/>
        </authorList>
    </citation>
    <scope>NUCLEOTIDE SEQUENCE</scope>
    <source>
        <strain evidence="3">Expedition CK06-06</strain>
    </source>
</reference>
<dbReference type="SUPFAM" id="SSF53383">
    <property type="entry name" value="PLP-dependent transferases"/>
    <property type="match status" value="1"/>
</dbReference>
<feature type="non-terminal residue" evidence="3">
    <location>
        <position position="254"/>
    </location>
</feature>
<comment type="cofactor">
    <cofactor evidence="1">
        <name>pyridoxal 5'-phosphate</name>
        <dbReference type="ChEBI" id="CHEBI:597326"/>
    </cofactor>
</comment>
<dbReference type="Gene3D" id="3.40.640.10">
    <property type="entry name" value="Type I PLP-dependent aspartate aminotransferase-like (Major domain)"/>
    <property type="match status" value="1"/>
</dbReference>
<dbReference type="EMBL" id="BARS01039036">
    <property type="protein sequence ID" value="GAG15004.1"/>
    <property type="molecule type" value="Genomic_DNA"/>
</dbReference>